<dbReference type="InterPro" id="IPR047168">
    <property type="entry name" value="LEC1-like"/>
</dbReference>
<accession>A0A4U0U709</accession>
<reference evidence="4 5" key="1">
    <citation type="submission" date="2017-03" db="EMBL/GenBank/DDBJ databases">
        <title>Genomes of endolithic fungi from Antarctica.</title>
        <authorList>
            <person name="Coleine C."/>
            <person name="Masonjones S."/>
            <person name="Stajich J.E."/>
        </authorList>
    </citation>
    <scope>NUCLEOTIDE SEQUENCE [LARGE SCALE GENOMIC DNA]</scope>
    <source>
        <strain evidence="4 5">CCFEE 6315</strain>
    </source>
</reference>
<feature type="domain" description="PX-associated" evidence="3">
    <location>
        <begin position="4"/>
        <end position="120"/>
    </location>
</feature>
<dbReference type="PANTHER" id="PTHR47185:SF2">
    <property type="entry name" value="FUNGAL PROTEIN"/>
    <property type="match status" value="1"/>
</dbReference>
<dbReference type="Pfam" id="PF12828">
    <property type="entry name" value="PXB"/>
    <property type="match status" value="1"/>
</dbReference>
<dbReference type="OrthoDB" id="2117459at2759"/>
<dbReference type="GO" id="GO:0035091">
    <property type="term" value="F:phosphatidylinositol binding"/>
    <property type="evidence" value="ECO:0007669"/>
    <property type="project" value="TreeGrafter"/>
</dbReference>
<dbReference type="Proteomes" id="UP000308549">
    <property type="component" value="Unassembled WGS sequence"/>
</dbReference>
<feature type="domain" description="PX" evidence="2">
    <location>
        <begin position="165"/>
        <end position="355"/>
    </location>
</feature>
<dbReference type="InterPro" id="IPR024555">
    <property type="entry name" value="PX-associated"/>
</dbReference>
<dbReference type="Pfam" id="PF12825">
    <property type="entry name" value="DUF3818"/>
    <property type="match status" value="1"/>
</dbReference>
<protein>
    <recommendedName>
        <fullName evidence="6">Px domain containing protein</fullName>
    </recommendedName>
</protein>
<gene>
    <name evidence="4" type="ORF">B0A50_01961</name>
</gene>
<organism evidence="4 5">
    <name type="scientific">Salinomyces thailandicus</name>
    <dbReference type="NCBI Taxonomy" id="706561"/>
    <lineage>
        <taxon>Eukaryota</taxon>
        <taxon>Fungi</taxon>
        <taxon>Dikarya</taxon>
        <taxon>Ascomycota</taxon>
        <taxon>Pezizomycotina</taxon>
        <taxon>Dothideomycetes</taxon>
        <taxon>Dothideomycetidae</taxon>
        <taxon>Mycosphaerellales</taxon>
        <taxon>Teratosphaeriaceae</taxon>
        <taxon>Salinomyces</taxon>
    </lineage>
</organism>
<evidence type="ECO:0008006" key="6">
    <source>
        <dbReference type="Google" id="ProtNLM"/>
    </source>
</evidence>
<evidence type="ECO:0000259" key="3">
    <source>
        <dbReference type="Pfam" id="PF12828"/>
    </source>
</evidence>
<evidence type="ECO:0000256" key="1">
    <source>
        <dbReference type="SAM" id="MobiDB-lite"/>
    </source>
</evidence>
<evidence type="ECO:0000313" key="4">
    <source>
        <dbReference type="EMBL" id="TKA30993.1"/>
    </source>
</evidence>
<dbReference type="EMBL" id="NAJL01000009">
    <property type="protein sequence ID" value="TKA30993.1"/>
    <property type="molecule type" value="Genomic_DNA"/>
</dbReference>
<dbReference type="InterPro" id="IPR024554">
    <property type="entry name" value="LEC1-like_C"/>
</dbReference>
<evidence type="ECO:0000313" key="5">
    <source>
        <dbReference type="Proteomes" id="UP000308549"/>
    </source>
</evidence>
<comment type="caution">
    <text evidence="4">The sequence shown here is derived from an EMBL/GenBank/DDBJ whole genome shotgun (WGS) entry which is preliminary data.</text>
</comment>
<feature type="region of interest" description="Disordered" evidence="1">
    <location>
        <begin position="488"/>
        <end position="509"/>
    </location>
</feature>
<proteinExistence type="predicted"/>
<name>A0A4U0U709_9PEZI</name>
<sequence length="651" mass="73095">MAETTPLTPAQSHALFDILTHHETYKEIEDFKYPGAIDRYGPPFQDDIAKSDFPVLQTLLGKFALKLPGLRNVSPEFWKTRITDLIQELSQAELSESYDKGILGIRKTLATAISALIEYPARACLEGVEKETPNKNKKYDASNPDDVLRSWHDALQGMVYGDLIDEVFQKAAETDDLTKHPSLVQAMHEFVVIISIASLMHYTLVLSPEGPTLIRMIQNVHNLIPYTAIRQALKIGNVATMLSAVMRVILTKASVGAVTNWIGLSSGADEGMNLLQQIVYQVLNWDKRELRKRADKLEKEKTAPPKEVLAEIKTWLSSRSRQEHEECRRQSKEQGMSIVSVIMAMSAHSVEMSEQQHANAQSYLTMQLGMRDRQQIIKALCQRNPDHLTAAVRDGVDAYTPMIRQVHQAVNLSDTMWDFERFLTDMLKMSKPSGPKGQEKPPSVEDYVDLLHRHQASSHKFLHQVAKNRKDVMSWWQEYVHMAASQFKRDARPPPTDAVVPEDKAAGGSKKTMEDAFAKLSPSDQEAVKAELEAYQTYLDDLHAASAKRIAAVINRTHQSPFGPGAYLARWQQLMDSTAVTPATAHGEVRYGSSKTVKEEGRKDIQGNEAGFVTEEEAEKAVDERTPDMPVVRRTVELLGERFREVLAGGQ</sequence>
<dbReference type="AlphaFoldDB" id="A0A4U0U709"/>
<evidence type="ECO:0000259" key="2">
    <source>
        <dbReference type="Pfam" id="PF12825"/>
    </source>
</evidence>
<keyword evidence="5" id="KW-1185">Reference proteome</keyword>
<dbReference type="PANTHER" id="PTHR47185">
    <property type="entry name" value="PX DOMAIN-CONTAINING PROTEIN YPR097W"/>
    <property type="match status" value="1"/>
</dbReference>